<reference evidence="2" key="1">
    <citation type="journal article" date="2019" name="Int. J. Syst. Evol. Microbiol.">
        <title>The Global Catalogue of Microorganisms (GCM) 10K type strain sequencing project: providing services to taxonomists for standard genome sequencing and annotation.</title>
        <authorList>
            <consortium name="The Broad Institute Genomics Platform"/>
            <consortium name="The Broad Institute Genome Sequencing Center for Infectious Disease"/>
            <person name="Wu L."/>
            <person name="Ma J."/>
        </authorList>
    </citation>
    <scope>NUCLEOTIDE SEQUENCE [LARGE SCALE GENOMIC DNA]</scope>
    <source>
        <strain evidence="2">JCM 18019</strain>
    </source>
</reference>
<organism evidence="1 2">
    <name type="scientific">Chryseobacterium ginsengisoli</name>
    <dbReference type="NCBI Taxonomy" id="363853"/>
    <lineage>
        <taxon>Bacteria</taxon>
        <taxon>Pseudomonadati</taxon>
        <taxon>Bacteroidota</taxon>
        <taxon>Flavobacteriia</taxon>
        <taxon>Flavobacteriales</taxon>
        <taxon>Weeksellaceae</taxon>
        <taxon>Chryseobacterium group</taxon>
        <taxon>Chryseobacterium</taxon>
    </lineage>
</organism>
<keyword evidence="2" id="KW-1185">Reference proteome</keyword>
<protein>
    <recommendedName>
        <fullName evidence="3">DUF4861 domain-containing protein</fullName>
    </recommendedName>
</protein>
<accession>A0ABP9LXP1</accession>
<dbReference type="Proteomes" id="UP001500353">
    <property type="component" value="Unassembled WGS sequence"/>
</dbReference>
<name>A0ABP9LXP1_9FLAO</name>
<evidence type="ECO:0000313" key="2">
    <source>
        <dbReference type="Proteomes" id="UP001500353"/>
    </source>
</evidence>
<proteinExistence type="predicted"/>
<comment type="caution">
    <text evidence="1">The sequence shown here is derived from an EMBL/GenBank/DDBJ whole genome shotgun (WGS) entry which is preliminary data.</text>
</comment>
<gene>
    <name evidence="1" type="ORF">GCM10023210_05090</name>
</gene>
<evidence type="ECO:0008006" key="3">
    <source>
        <dbReference type="Google" id="ProtNLM"/>
    </source>
</evidence>
<dbReference type="EMBL" id="BAABHX010000001">
    <property type="protein sequence ID" value="GAA5084848.1"/>
    <property type="molecule type" value="Genomic_DNA"/>
</dbReference>
<evidence type="ECO:0000313" key="1">
    <source>
        <dbReference type="EMBL" id="GAA5084848.1"/>
    </source>
</evidence>
<sequence>MENHEKKCKMRNIITIAIFSLMMINCKGQEKKDTITIKNFKKDTMEYFHENRYNDWKLDKENSNINHKRYIKDKNWVTIYFGKEGYTEQIQQIDSPYEEYKYYHKNTLLKAKVVRFYGFPIGHNKEYDEYGKLINEINYDEPYKFSVGDLIAKIQHEFGIGLVNDYRSSEAVNFYVTRWTGYTSKFLYYQTNVPFYQVKFLNKKNEWIYLEISGIDGSIITEQVNGKYLIPKGYNPEQKGNPNEKNKSFSFLASPEEKGDYQKPELGAIYTEGSKVPEGTYQIYEGRAYTKAEWEAFHKSLPWWKRIM</sequence>